<dbReference type="EMBL" id="JBGBZA010000002">
    <property type="protein sequence ID" value="MEY9319047.1"/>
    <property type="molecule type" value="Genomic_DNA"/>
</dbReference>
<dbReference type="Pfam" id="PF12679">
    <property type="entry name" value="ABC2_membrane_2"/>
    <property type="match status" value="1"/>
</dbReference>
<evidence type="ECO:0000313" key="3">
    <source>
        <dbReference type="Proteomes" id="UP001565471"/>
    </source>
</evidence>
<keyword evidence="1" id="KW-0472">Membrane</keyword>
<comment type="caution">
    <text evidence="2">The sequence shown here is derived from an EMBL/GenBank/DDBJ whole genome shotgun (WGS) entry which is preliminary data.</text>
</comment>
<organism evidence="2 3">
    <name type="scientific">Bradyrhizobium elkanii</name>
    <dbReference type="NCBI Taxonomy" id="29448"/>
    <lineage>
        <taxon>Bacteria</taxon>
        <taxon>Pseudomonadati</taxon>
        <taxon>Pseudomonadota</taxon>
        <taxon>Alphaproteobacteria</taxon>
        <taxon>Hyphomicrobiales</taxon>
        <taxon>Nitrobacteraceae</taxon>
        <taxon>Bradyrhizobium</taxon>
    </lineage>
</organism>
<protein>
    <submittedName>
        <fullName evidence="2">ABC-2 type transport system permease protein</fullName>
    </submittedName>
</protein>
<proteinExistence type="predicted"/>
<sequence>MLMLELLIVLTAMAALYEAIAALRQNTAEDPFLLLRLFTVSQVPLPSFVAILGFLIPLMAIGLGFDLINSEHNRRTLSRILAQPIYRDALLLGKYLAGLATIAISLTALWLLVIGLGLIFLGVPPGGEEIARSLAFLVIAVFYAGVWLSLAMLLSIVFRSPATAALVALGIWLFLTVLWPMLAPAIAQAIVPPDPRFAALGLDTPGTAIWTQLLQRFSPNDLFGEAMLAVLSPTTRTLGPVFLDQIRGAVMGAPLPFGQSVMIAWPQTVGLIACTIVLFVAGYVLFQRQEVRA</sequence>
<keyword evidence="1" id="KW-0812">Transmembrane</keyword>
<dbReference type="Proteomes" id="UP001565471">
    <property type="component" value="Unassembled WGS sequence"/>
</dbReference>
<feature type="transmembrane region" description="Helical" evidence="1">
    <location>
        <begin position="165"/>
        <end position="187"/>
    </location>
</feature>
<feature type="transmembrane region" description="Helical" evidence="1">
    <location>
        <begin position="134"/>
        <end position="158"/>
    </location>
</feature>
<reference evidence="2 3" key="1">
    <citation type="submission" date="2024-07" db="EMBL/GenBank/DDBJ databases">
        <title>Genomic Encyclopedia of Type Strains, Phase V (KMG-V): Genome sequencing to study the core and pangenomes of soil and plant-associated prokaryotes.</title>
        <authorList>
            <person name="Whitman W."/>
        </authorList>
    </citation>
    <scope>NUCLEOTIDE SEQUENCE [LARGE SCALE GENOMIC DNA]</scope>
    <source>
        <strain evidence="2 3">USDA 415</strain>
    </source>
</reference>
<gene>
    <name evidence="2" type="ORF">ABIF29_005846</name>
</gene>
<accession>A0ABV4F6G1</accession>
<evidence type="ECO:0000313" key="2">
    <source>
        <dbReference type="EMBL" id="MEY9319047.1"/>
    </source>
</evidence>
<keyword evidence="3" id="KW-1185">Reference proteome</keyword>
<name>A0ABV4F6G1_BRAEL</name>
<feature type="transmembrane region" description="Helical" evidence="1">
    <location>
        <begin position="45"/>
        <end position="68"/>
    </location>
</feature>
<keyword evidence="1" id="KW-1133">Transmembrane helix</keyword>
<dbReference type="PANTHER" id="PTHR43471">
    <property type="entry name" value="ABC TRANSPORTER PERMEASE"/>
    <property type="match status" value="1"/>
</dbReference>
<feature type="transmembrane region" description="Helical" evidence="1">
    <location>
        <begin position="89"/>
        <end position="122"/>
    </location>
</feature>
<feature type="transmembrane region" description="Helical" evidence="1">
    <location>
        <begin position="264"/>
        <end position="286"/>
    </location>
</feature>
<dbReference type="PANTHER" id="PTHR43471:SF14">
    <property type="entry name" value="ABC-2 TYPE TRANSPORT SYSTEM PERMEASE PROTEIN"/>
    <property type="match status" value="1"/>
</dbReference>
<evidence type="ECO:0000256" key="1">
    <source>
        <dbReference type="SAM" id="Phobius"/>
    </source>
</evidence>
<dbReference type="RefSeq" id="WP_370196309.1">
    <property type="nucleotide sequence ID" value="NZ_JBGBZA010000002.1"/>
</dbReference>